<evidence type="ECO:0000256" key="1">
    <source>
        <dbReference type="ARBA" id="ARBA00009437"/>
    </source>
</evidence>
<dbReference type="GO" id="GO:0006351">
    <property type="term" value="P:DNA-templated transcription"/>
    <property type="evidence" value="ECO:0007669"/>
    <property type="project" value="TreeGrafter"/>
</dbReference>
<dbReference type="PANTHER" id="PTHR30537:SF14">
    <property type="entry name" value="TRANSCRIPTIONAL REGULATOR LYSR FAMILY"/>
    <property type="match status" value="1"/>
</dbReference>
<dbReference type="Pfam" id="PF03466">
    <property type="entry name" value="LysR_substrate"/>
    <property type="match status" value="1"/>
</dbReference>
<evidence type="ECO:0000313" key="7">
    <source>
        <dbReference type="Proteomes" id="UP000002943"/>
    </source>
</evidence>
<dbReference type="STRING" id="796620.VIBC2010_18759"/>
<sequence length="314" mass="35653">MLSERASQMVVFAALVKHKNFSLAAKSLGVSASHVSKKLAQLETSLGIKLIERTTRAFTPTLAGLRFYDHCADLLTIVSNAELEVESQRDEVSGVMRLGLSQSFGTLHIIPAIETLRQRYPKLDVEVHLFDYQVDMLEEGLDLWVTNNECIPQGYVAQRVADSKFVAVASPEYLVNHKAPCEPNDLKHHNCLIYRGWQRHYNSWAFSKSSQHLNIKVSGNYTVDLAEAIRDAAIAGWGIAYLATYLLKDEFKNGQLIQLLPDWQASQNMPFYAVYPSRRYLPKKTQAVIEFIKEKIGTPCYWDEYLAPHINYPE</sequence>
<dbReference type="Proteomes" id="UP000002943">
    <property type="component" value="Unassembled WGS sequence"/>
</dbReference>
<comment type="similarity">
    <text evidence="1">Belongs to the LysR transcriptional regulatory family.</text>
</comment>
<protein>
    <submittedName>
        <fullName evidence="6">Transcriptional regulator</fullName>
    </submittedName>
</protein>
<dbReference type="InterPro" id="IPR036390">
    <property type="entry name" value="WH_DNA-bd_sf"/>
</dbReference>
<reference evidence="6 7" key="1">
    <citation type="journal article" date="2012" name="Int. J. Syst. Evol. Microbiol.">
        <title>Vibrio caribbeanicus sp. nov., isolated from the marine sponge Scleritoderma cyanea.</title>
        <authorList>
            <person name="Hoffmann M."/>
            <person name="Monday S.R."/>
            <person name="Allard M.W."/>
            <person name="Strain E.A."/>
            <person name="Whittaker P."/>
            <person name="Naum M."/>
            <person name="McCarthy P.J."/>
            <person name="Lopez J.V."/>
            <person name="Fischer M."/>
            <person name="Brown E.W."/>
        </authorList>
    </citation>
    <scope>NUCLEOTIDE SEQUENCE [LARGE SCALE GENOMIC DNA]</scope>
    <source>
        <strain evidence="6 7">ATCC BAA-2122</strain>
    </source>
</reference>
<keyword evidence="3" id="KW-0238">DNA-binding</keyword>
<dbReference type="Gene3D" id="1.10.10.10">
    <property type="entry name" value="Winged helix-like DNA-binding domain superfamily/Winged helix DNA-binding domain"/>
    <property type="match status" value="1"/>
</dbReference>
<dbReference type="GO" id="GO:0003700">
    <property type="term" value="F:DNA-binding transcription factor activity"/>
    <property type="evidence" value="ECO:0007669"/>
    <property type="project" value="InterPro"/>
</dbReference>
<dbReference type="Gene3D" id="3.40.190.290">
    <property type="match status" value="1"/>
</dbReference>
<dbReference type="AlphaFoldDB" id="E3BI22"/>
<dbReference type="SUPFAM" id="SSF46785">
    <property type="entry name" value="Winged helix' DNA-binding domain"/>
    <property type="match status" value="1"/>
</dbReference>
<evidence type="ECO:0000259" key="5">
    <source>
        <dbReference type="PROSITE" id="PS50931"/>
    </source>
</evidence>
<evidence type="ECO:0000313" key="6">
    <source>
        <dbReference type="EMBL" id="EFP97461.1"/>
    </source>
</evidence>
<dbReference type="eggNOG" id="COG0583">
    <property type="taxonomic scope" value="Bacteria"/>
</dbReference>
<dbReference type="EMBL" id="AEIU01000059">
    <property type="protein sequence ID" value="EFP97461.1"/>
    <property type="molecule type" value="Genomic_DNA"/>
</dbReference>
<evidence type="ECO:0000256" key="2">
    <source>
        <dbReference type="ARBA" id="ARBA00023015"/>
    </source>
</evidence>
<dbReference type="InterPro" id="IPR058163">
    <property type="entry name" value="LysR-type_TF_proteobact-type"/>
</dbReference>
<dbReference type="GO" id="GO:0043565">
    <property type="term" value="F:sequence-specific DNA binding"/>
    <property type="evidence" value="ECO:0007669"/>
    <property type="project" value="TreeGrafter"/>
</dbReference>
<dbReference type="InterPro" id="IPR005119">
    <property type="entry name" value="LysR_subst-bd"/>
</dbReference>
<name>E3BI22_9VIBR</name>
<feature type="domain" description="HTH lysR-type" evidence="5">
    <location>
        <begin position="1"/>
        <end position="61"/>
    </location>
</feature>
<keyword evidence="7" id="KW-1185">Reference proteome</keyword>
<dbReference type="FunFam" id="3.40.190.290:FF:000001">
    <property type="entry name" value="Transcriptional regulator, LysR family"/>
    <property type="match status" value="1"/>
</dbReference>
<dbReference type="OrthoDB" id="9786526at2"/>
<comment type="caution">
    <text evidence="6">The sequence shown here is derived from an EMBL/GenBank/DDBJ whole genome shotgun (WGS) entry which is preliminary data.</text>
</comment>
<dbReference type="CDD" id="cd08422">
    <property type="entry name" value="PBP2_CrgA_like"/>
    <property type="match status" value="1"/>
</dbReference>
<accession>E3BI22</accession>
<gene>
    <name evidence="6" type="ORF">VIBC2010_18759</name>
</gene>
<keyword evidence="2" id="KW-0805">Transcription regulation</keyword>
<dbReference type="PANTHER" id="PTHR30537">
    <property type="entry name" value="HTH-TYPE TRANSCRIPTIONAL REGULATOR"/>
    <property type="match status" value="1"/>
</dbReference>
<dbReference type="InterPro" id="IPR000847">
    <property type="entry name" value="LysR_HTH_N"/>
</dbReference>
<dbReference type="Pfam" id="PF00126">
    <property type="entry name" value="HTH_1"/>
    <property type="match status" value="1"/>
</dbReference>
<proteinExistence type="inferred from homology"/>
<dbReference type="RefSeq" id="WP_009600653.1">
    <property type="nucleotide sequence ID" value="NZ_AEIU01000059.1"/>
</dbReference>
<evidence type="ECO:0000256" key="4">
    <source>
        <dbReference type="ARBA" id="ARBA00023163"/>
    </source>
</evidence>
<dbReference type="SUPFAM" id="SSF53850">
    <property type="entry name" value="Periplasmic binding protein-like II"/>
    <property type="match status" value="1"/>
</dbReference>
<dbReference type="InterPro" id="IPR036388">
    <property type="entry name" value="WH-like_DNA-bd_sf"/>
</dbReference>
<dbReference type="FunFam" id="1.10.10.10:FF:000001">
    <property type="entry name" value="LysR family transcriptional regulator"/>
    <property type="match status" value="1"/>
</dbReference>
<evidence type="ECO:0000256" key="3">
    <source>
        <dbReference type="ARBA" id="ARBA00023125"/>
    </source>
</evidence>
<organism evidence="6 7">
    <name type="scientific">Vibrio caribbeanicus ATCC BAA-2122</name>
    <dbReference type="NCBI Taxonomy" id="796620"/>
    <lineage>
        <taxon>Bacteria</taxon>
        <taxon>Pseudomonadati</taxon>
        <taxon>Pseudomonadota</taxon>
        <taxon>Gammaproteobacteria</taxon>
        <taxon>Vibrionales</taxon>
        <taxon>Vibrionaceae</taxon>
        <taxon>Vibrio</taxon>
    </lineage>
</organism>
<dbReference type="PROSITE" id="PS50931">
    <property type="entry name" value="HTH_LYSR"/>
    <property type="match status" value="1"/>
</dbReference>
<keyword evidence="4" id="KW-0804">Transcription</keyword>